<sequence>MNRIFRLTPVLRARKAQEDAARGELFQSRAEIREAQALVKRRRLDLVGADAPTEGSARAMVAALVARQSLAAGVFGAQRMVTDAEEAEREKMAALTDAAKRRRAVEMLAERHAATVQAHDLRTDQANLDELAVTAKARNAARGVETPSSAEKNGSNA</sequence>
<accession>A0A919N7U7</accession>
<dbReference type="InterPro" id="IPR053716">
    <property type="entry name" value="Flag_assembly_chemotaxis_eff"/>
</dbReference>
<dbReference type="Proteomes" id="UP000629619">
    <property type="component" value="Unassembled WGS sequence"/>
</dbReference>
<evidence type="ECO:0008006" key="3">
    <source>
        <dbReference type="Google" id="ProtNLM"/>
    </source>
</evidence>
<dbReference type="AlphaFoldDB" id="A0A919N7U7"/>
<dbReference type="EMBL" id="BOMW01000033">
    <property type="protein sequence ID" value="GIF06073.1"/>
    <property type="molecule type" value="Genomic_DNA"/>
</dbReference>
<gene>
    <name evidence="1" type="ORF">Asi03nite_36110</name>
</gene>
<proteinExistence type="predicted"/>
<organism evidence="1 2">
    <name type="scientific">Actinoplanes siamensis</name>
    <dbReference type="NCBI Taxonomy" id="1223317"/>
    <lineage>
        <taxon>Bacteria</taxon>
        <taxon>Bacillati</taxon>
        <taxon>Actinomycetota</taxon>
        <taxon>Actinomycetes</taxon>
        <taxon>Micromonosporales</taxon>
        <taxon>Micromonosporaceae</taxon>
        <taxon>Actinoplanes</taxon>
    </lineage>
</organism>
<dbReference type="Gene3D" id="1.10.287.1700">
    <property type="match status" value="1"/>
</dbReference>
<reference evidence="1" key="1">
    <citation type="submission" date="2021-01" db="EMBL/GenBank/DDBJ databases">
        <title>Whole genome shotgun sequence of Actinoplanes siamensis NBRC 109076.</title>
        <authorList>
            <person name="Komaki H."/>
            <person name="Tamura T."/>
        </authorList>
    </citation>
    <scope>NUCLEOTIDE SEQUENCE</scope>
    <source>
        <strain evidence="1">NBRC 109076</strain>
    </source>
</reference>
<keyword evidence="2" id="KW-1185">Reference proteome</keyword>
<evidence type="ECO:0000313" key="1">
    <source>
        <dbReference type="EMBL" id="GIF06073.1"/>
    </source>
</evidence>
<protein>
    <recommendedName>
        <fullName evidence="3">Flagellar FliJ protein</fullName>
    </recommendedName>
</protein>
<dbReference type="RefSeq" id="WP_203681128.1">
    <property type="nucleotide sequence ID" value="NZ_BOMW01000033.1"/>
</dbReference>
<evidence type="ECO:0000313" key="2">
    <source>
        <dbReference type="Proteomes" id="UP000629619"/>
    </source>
</evidence>
<name>A0A919N7U7_9ACTN</name>
<comment type="caution">
    <text evidence="1">The sequence shown here is derived from an EMBL/GenBank/DDBJ whole genome shotgun (WGS) entry which is preliminary data.</text>
</comment>